<evidence type="ECO:0008006" key="2">
    <source>
        <dbReference type="Google" id="ProtNLM"/>
    </source>
</evidence>
<gene>
    <name evidence="1" type="ORF">S01H4_50692</name>
</gene>
<name>X1CKG3_9ZZZZ</name>
<protein>
    <recommendedName>
        <fullName evidence="2">Gingipain domain-containing protein</fullName>
    </recommendedName>
</protein>
<dbReference type="AlphaFoldDB" id="X1CKG3"/>
<accession>X1CKG3</accession>
<reference evidence="1" key="1">
    <citation type="journal article" date="2014" name="Front. Microbiol.">
        <title>High frequency of phylogenetically diverse reductive dehalogenase-homologous genes in deep subseafloor sedimentary metagenomes.</title>
        <authorList>
            <person name="Kawai M."/>
            <person name="Futagami T."/>
            <person name="Toyoda A."/>
            <person name="Takaki Y."/>
            <person name="Nishi S."/>
            <person name="Hori S."/>
            <person name="Arai W."/>
            <person name="Tsubouchi T."/>
            <person name="Morono Y."/>
            <person name="Uchiyama I."/>
            <person name="Ito T."/>
            <person name="Fujiyama A."/>
            <person name="Inagaki F."/>
            <person name="Takami H."/>
        </authorList>
    </citation>
    <scope>NUCLEOTIDE SEQUENCE</scope>
    <source>
        <strain evidence="1">Expedition CK06-06</strain>
    </source>
</reference>
<sequence length="174" mass="19633">MKKFFIIFLLCSTFSFADVTGISRLQWFDPYGRQPIKYTEWSTHHIDKTAATHIGIVYKKITRDRQDLVNVIVNTGIYLDIATEIDTFINDLIDAGYSVQLDTISGMSESLLRAHLAGLADLVGAIFVGELPVAWFETYGFGSWEEFPHDLYFSDLDGTYIDADADGLYDNHTG</sequence>
<dbReference type="EMBL" id="BART01028804">
    <property type="protein sequence ID" value="GAG93477.1"/>
    <property type="molecule type" value="Genomic_DNA"/>
</dbReference>
<organism evidence="1">
    <name type="scientific">marine sediment metagenome</name>
    <dbReference type="NCBI Taxonomy" id="412755"/>
    <lineage>
        <taxon>unclassified sequences</taxon>
        <taxon>metagenomes</taxon>
        <taxon>ecological metagenomes</taxon>
    </lineage>
</organism>
<comment type="caution">
    <text evidence="1">The sequence shown here is derived from an EMBL/GenBank/DDBJ whole genome shotgun (WGS) entry which is preliminary data.</text>
</comment>
<proteinExistence type="predicted"/>
<feature type="non-terminal residue" evidence="1">
    <location>
        <position position="174"/>
    </location>
</feature>
<evidence type="ECO:0000313" key="1">
    <source>
        <dbReference type="EMBL" id="GAG93477.1"/>
    </source>
</evidence>